<dbReference type="RefSeq" id="WP_154519366.1">
    <property type="nucleotide sequence ID" value="NZ_VUMT01000011.1"/>
</dbReference>
<dbReference type="CDD" id="cd17574">
    <property type="entry name" value="REC_OmpR"/>
    <property type="match status" value="1"/>
</dbReference>
<dbReference type="GO" id="GO:0000156">
    <property type="term" value="F:phosphorelay response regulator activity"/>
    <property type="evidence" value="ECO:0007669"/>
    <property type="project" value="TreeGrafter"/>
</dbReference>
<dbReference type="Gene3D" id="3.40.50.2300">
    <property type="match status" value="1"/>
</dbReference>
<proteinExistence type="predicted"/>
<dbReference type="PANTHER" id="PTHR48111:SF73">
    <property type="entry name" value="ALKALINE PHOSPHATASE SYNTHESIS TRANSCRIPTIONAL REGULATORY PROTEIN PHOP"/>
    <property type="match status" value="1"/>
</dbReference>
<dbReference type="InterPro" id="IPR011006">
    <property type="entry name" value="CheY-like_superfamily"/>
</dbReference>
<evidence type="ECO:0000256" key="5">
    <source>
        <dbReference type="ARBA" id="ARBA00023125"/>
    </source>
</evidence>
<organism evidence="12 13">
    <name type="scientific">Velocimicrobium porci</name>
    <dbReference type="NCBI Taxonomy" id="2606634"/>
    <lineage>
        <taxon>Bacteria</taxon>
        <taxon>Bacillati</taxon>
        <taxon>Bacillota</taxon>
        <taxon>Clostridia</taxon>
        <taxon>Lachnospirales</taxon>
        <taxon>Lachnospiraceae</taxon>
        <taxon>Velocimicrobium</taxon>
    </lineage>
</organism>
<dbReference type="GO" id="GO:0032993">
    <property type="term" value="C:protein-DNA complex"/>
    <property type="evidence" value="ECO:0007669"/>
    <property type="project" value="TreeGrafter"/>
</dbReference>
<evidence type="ECO:0000256" key="2">
    <source>
        <dbReference type="ARBA" id="ARBA00022553"/>
    </source>
</evidence>
<keyword evidence="3" id="KW-0902">Two-component regulatory system</keyword>
<dbReference type="SMART" id="SM00448">
    <property type="entry name" value="REC"/>
    <property type="match status" value="1"/>
</dbReference>
<keyword evidence="13" id="KW-1185">Reference proteome</keyword>
<dbReference type="SUPFAM" id="SSF52172">
    <property type="entry name" value="CheY-like"/>
    <property type="match status" value="1"/>
</dbReference>
<dbReference type="GO" id="GO:0005829">
    <property type="term" value="C:cytosol"/>
    <property type="evidence" value="ECO:0007669"/>
    <property type="project" value="TreeGrafter"/>
</dbReference>
<feature type="modified residue" description="4-aspartylphosphate" evidence="8">
    <location>
        <position position="55"/>
    </location>
</feature>
<feature type="domain" description="Response regulatory" evidence="10">
    <location>
        <begin position="4"/>
        <end position="119"/>
    </location>
</feature>
<dbReference type="Gene3D" id="1.10.10.10">
    <property type="entry name" value="Winged helix-like DNA-binding domain superfamily/Winged helix DNA-binding domain"/>
    <property type="match status" value="1"/>
</dbReference>
<evidence type="ECO:0000256" key="8">
    <source>
        <dbReference type="PROSITE-ProRule" id="PRU00169"/>
    </source>
</evidence>
<dbReference type="CDD" id="cd00383">
    <property type="entry name" value="trans_reg_C"/>
    <property type="match status" value="1"/>
</dbReference>
<dbReference type="InterPro" id="IPR001789">
    <property type="entry name" value="Sig_transdc_resp-reg_receiver"/>
</dbReference>
<evidence type="ECO:0000256" key="4">
    <source>
        <dbReference type="ARBA" id="ARBA00023015"/>
    </source>
</evidence>
<keyword evidence="5 9" id="KW-0238">DNA-binding</keyword>
<evidence type="ECO:0000256" key="6">
    <source>
        <dbReference type="ARBA" id="ARBA00023163"/>
    </source>
</evidence>
<dbReference type="InterPro" id="IPR039420">
    <property type="entry name" value="WalR-like"/>
</dbReference>
<dbReference type="Gene3D" id="6.10.250.690">
    <property type="match status" value="1"/>
</dbReference>
<evidence type="ECO:0000256" key="1">
    <source>
        <dbReference type="ARBA" id="ARBA00018672"/>
    </source>
</evidence>
<evidence type="ECO:0000259" key="10">
    <source>
        <dbReference type="PROSITE" id="PS50110"/>
    </source>
</evidence>
<dbReference type="InterPro" id="IPR001867">
    <property type="entry name" value="OmpR/PhoB-type_DNA-bd"/>
</dbReference>
<feature type="domain" description="OmpR/PhoB-type" evidence="11">
    <location>
        <begin position="125"/>
        <end position="222"/>
    </location>
</feature>
<feature type="DNA-binding region" description="OmpR/PhoB-type" evidence="9">
    <location>
        <begin position="125"/>
        <end position="222"/>
    </location>
</feature>
<dbReference type="FunFam" id="3.40.50.2300:FF:000001">
    <property type="entry name" value="DNA-binding response regulator PhoB"/>
    <property type="match status" value="1"/>
</dbReference>
<dbReference type="InterPro" id="IPR036388">
    <property type="entry name" value="WH-like_DNA-bd_sf"/>
</dbReference>
<dbReference type="Proteomes" id="UP000482209">
    <property type="component" value="Unassembled WGS sequence"/>
</dbReference>
<evidence type="ECO:0000256" key="7">
    <source>
        <dbReference type="ARBA" id="ARBA00024867"/>
    </source>
</evidence>
<name>A0A6L5XYX1_9FIRM</name>
<gene>
    <name evidence="12" type="ORF">FYJ58_08755</name>
</gene>
<dbReference type="Pfam" id="PF00486">
    <property type="entry name" value="Trans_reg_C"/>
    <property type="match status" value="1"/>
</dbReference>
<reference evidence="12 13" key="1">
    <citation type="submission" date="2019-08" db="EMBL/GenBank/DDBJ databases">
        <title>In-depth cultivation of the pig gut microbiome towards novel bacterial diversity and tailored functional studies.</title>
        <authorList>
            <person name="Wylensek D."/>
            <person name="Hitch T.C.A."/>
            <person name="Clavel T."/>
        </authorList>
    </citation>
    <scope>NUCLEOTIDE SEQUENCE [LARGE SCALE GENOMIC DNA]</scope>
    <source>
        <strain evidence="12 13">WCA-693-APC-MOT-I</strain>
    </source>
</reference>
<evidence type="ECO:0000313" key="13">
    <source>
        <dbReference type="Proteomes" id="UP000482209"/>
    </source>
</evidence>
<keyword evidence="2 8" id="KW-0597">Phosphoprotein</keyword>
<dbReference type="Pfam" id="PF00072">
    <property type="entry name" value="Response_reg"/>
    <property type="match status" value="1"/>
</dbReference>
<dbReference type="SMART" id="SM00862">
    <property type="entry name" value="Trans_reg_C"/>
    <property type="match status" value="1"/>
</dbReference>
<keyword evidence="4" id="KW-0805">Transcription regulation</keyword>
<sequence length="222" mass="26248">MRKTIFVIEDEEKLRKTIVDYLKMNDYEIIQAEDGKQALDLYYENNTRIDLILLDVMLPYYNGFEVLEEIRTISDTPVIFLTAKDGENDQLRGFNQGADDYITKPFLLSVLKARIEVIFKRLMKNELWREKGNLRIEEESRKVFLDKQEVSLTPKEYDLLYYFIENENIVLTRSQILDAVWGLDYDGGERTVDTVIKQLRIKLGKENPYIQSIYGVGYRFEV</sequence>
<evidence type="ECO:0000259" key="11">
    <source>
        <dbReference type="PROSITE" id="PS51755"/>
    </source>
</evidence>
<evidence type="ECO:0000313" key="12">
    <source>
        <dbReference type="EMBL" id="MSS63962.1"/>
    </source>
</evidence>
<keyword evidence="6" id="KW-0804">Transcription</keyword>
<dbReference type="PROSITE" id="PS51755">
    <property type="entry name" value="OMPR_PHOB"/>
    <property type="match status" value="1"/>
</dbReference>
<dbReference type="EMBL" id="VUMT01000011">
    <property type="protein sequence ID" value="MSS63962.1"/>
    <property type="molecule type" value="Genomic_DNA"/>
</dbReference>
<dbReference type="AlphaFoldDB" id="A0A6L5XYX1"/>
<comment type="function">
    <text evidence="7">May play the central regulatory role in sporulation. It may be an element of the effector pathway responsible for the activation of sporulation genes in response to nutritional stress. Spo0A may act in concert with spo0H (a sigma factor) to control the expression of some genes that are critical to the sporulation process.</text>
</comment>
<protein>
    <recommendedName>
        <fullName evidence="1">Stage 0 sporulation protein A homolog</fullName>
    </recommendedName>
</protein>
<accession>A0A6L5XYX1</accession>
<dbReference type="PANTHER" id="PTHR48111">
    <property type="entry name" value="REGULATOR OF RPOS"/>
    <property type="match status" value="1"/>
</dbReference>
<evidence type="ECO:0000256" key="9">
    <source>
        <dbReference type="PROSITE-ProRule" id="PRU01091"/>
    </source>
</evidence>
<dbReference type="PROSITE" id="PS50110">
    <property type="entry name" value="RESPONSE_REGULATORY"/>
    <property type="match status" value="1"/>
</dbReference>
<comment type="caution">
    <text evidence="12">The sequence shown here is derived from an EMBL/GenBank/DDBJ whole genome shotgun (WGS) entry which is preliminary data.</text>
</comment>
<evidence type="ECO:0000256" key="3">
    <source>
        <dbReference type="ARBA" id="ARBA00023012"/>
    </source>
</evidence>
<dbReference type="GO" id="GO:0000976">
    <property type="term" value="F:transcription cis-regulatory region binding"/>
    <property type="evidence" value="ECO:0007669"/>
    <property type="project" value="TreeGrafter"/>
</dbReference>
<dbReference type="GO" id="GO:0006355">
    <property type="term" value="P:regulation of DNA-templated transcription"/>
    <property type="evidence" value="ECO:0007669"/>
    <property type="project" value="InterPro"/>
</dbReference>